<accession>A0A183DXT2</accession>
<dbReference type="EMBL" id="UYRT01080300">
    <property type="protein sequence ID" value="VDN22463.1"/>
    <property type="molecule type" value="Genomic_DNA"/>
</dbReference>
<dbReference type="Proteomes" id="UP000271098">
    <property type="component" value="Unassembled WGS sequence"/>
</dbReference>
<dbReference type="PANTHER" id="PTHR11851:SF226">
    <property type="entry name" value="CYTOCHROME B-C1 COMPLEX SUBUNIT 2, MITOCHONDRIAL"/>
    <property type="match status" value="1"/>
</dbReference>
<evidence type="ECO:0000259" key="2">
    <source>
        <dbReference type="Pfam" id="PF05193"/>
    </source>
</evidence>
<dbReference type="FunFam" id="3.30.830.10:FF:000039">
    <property type="entry name" value="Ubiquinol-cytochrome c reductase core subunit 2"/>
    <property type="match status" value="1"/>
</dbReference>
<evidence type="ECO:0000313" key="3">
    <source>
        <dbReference type="EMBL" id="VDN22463.1"/>
    </source>
</evidence>
<dbReference type="Gene3D" id="3.30.830.10">
    <property type="entry name" value="Metalloenzyme, LuxS/M16 peptidase-like"/>
    <property type="match status" value="3"/>
</dbReference>
<organism evidence="5">
    <name type="scientific">Gongylonema pulchrum</name>
    <dbReference type="NCBI Taxonomy" id="637853"/>
    <lineage>
        <taxon>Eukaryota</taxon>
        <taxon>Metazoa</taxon>
        <taxon>Ecdysozoa</taxon>
        <taxon>Nematoda</taxon>
        <taxon>Chromadorea</taxon>
        <taxon>Rhabditida</taxon>
        <taxon>Spirurina</taxon>
        <taxon>Spiruromorpha</taxon>
        <taxon>Spiruroidea</taxon>
        <taxon>Gongylonematidae</taxon>
        <taxon>Gongylonema</taxon>
    </lineage>
</organism>
<dbReference type="InterPro" id="IPR007863">
    <property type="entry name" value="Peptidase_M16_C"/>
</dbReference>
<dbReference type="OrthoDB" id="6369905at2759"/>
<gene>
    <name evidence="3" type="ORF">GPUH_LOCUS13523</name>
</gene>
<feature type="domain" description="Peptidase M16 N-terminal" evidence="1">
    <location>
        <begin position="160"/>
        <end position="297"/>
    </location>
</feature>
<keyword evidence="4" id="KW-1185">Reference proteome</keyword>
<dbReference type="AlphaFoldDB" id="A0A183DXT2"/>
<dbReference type="GO" id="GO:0005739">
    <property type="term" value="C:mitochondrion"/>
    <property type="evidence" value="ECO:0007669"/>
    <property type="project" value="TreeGrafter"/>
</dbReference>
<reference evidence="5" key="1">
    <citation type="submission" date="2016-06" db="UniProtKB">
        <authorList>
            <consortium name="WormBaseParasite"/>
        </authorList>
    </citation>
    <scope>IDENTIFICATION</scope>
</reference>
<dbReference type="Pfam" id="PF05193">
    <property type="entry name" value="Peptidase_M16_C"/>
    <property type="match status" value="1"/>
</dbReference>
<evidence type="ECO:0000313" key="4">
    <source>
        <dbReference type="Proteomes" id="UP000271098"/>
    </source>
</evidence>
<sequence length="703" mass="74448">MSRCFELSLAHCAFVSSRVVEVLRGVVLFEAIVDWKDVCWFTWPSGMLPFLDELIDQLSVQGASSVQLYASDCCVAVLIALTRVLQFEISASLKMKFSFQRRLASSSQAAAARSAVNPAEEKISRLPNGLTVASVDVGGAVSHMISRLPNGLTVASVDVGGAVSHMVLAYRAGTRYEMPDEGGLVHHIRNCIGADSPRYYGSQLLWQCGSAGANVSAMMTRDLLAVHMSVVRDRAAIGLSLLGELAQPAFKPWDVEEYSTTLHTDCCYLQPSDALMESLHSAAYRSGGLANRLYAPEKSIGKFDYRELQKFATSQMVTGNAVIVGVNIAHDQILDYANSQFTLPEGDERTPKPSPYCGGEERHKSPIKEAHVAIAGKGASLKNTKGLAVQAVLCAALGQGAAVKYPLGAGQGSVAKAAYRASSGYPFGYSAISEVYGDEGLVGVYLVAEADHIGPVFDATIKAIKSFSIDDLSLQTAKRLATMNVLTRAESSENVALDRAAQILATGKTDAVSDLLKEIASVTATDVTKGLAVQAVLCAALGQGAAVKYPLGAGQGSIAKAAYVSCLRASSGYPFGYSAISEVYGDEGLVGVYLVAEADHIGPVFDATIKAIKSFSIDDLSLQTAKRLATMNVLTRAESSENVALDRAAQILATGKTDAVSDLLKEIASVTAADVAKGVEQMKSKLTLASYGNIYQVPYLDQL</sequence>
<dbReference type="GO" id="GO:0046872">
    <property type="term" value="F:metal ion binding"/>
    <property type="evidence" value="ECO:0007669"/>
    <property type="project" value="InterPro"/>
</dbReference>
<proteinExistence type="predicted"/>
<dbReference type="PANTHER" id="PTHR11851">
    <property type="entry name" value="METALLOPROTEASE"/>
    <property type="match status" value="1"/>
</dbReference>
<dbReference type="WBParaSite" id="GPUH_0001353801-mRNA-1">
    <property type="protein sequence ID" value="GPUH_0001353801-mRNA-1"/>
    <property type="gene ID" value="GPUH_0001353801"/>
</dbReference>
<dbReference type="Pfam" id="PF00675">
    <property type="entry name" value="Peptidase_M16"/>
    <property type="match status" value="1"/>
</dbReference>
<evidence type="ECO:0000313" key="5">
    <source>
        <dbReference type="WBParaSite" id="GPUH_0001353801-mRNA-1"/>
    </source>
</evidence>
<name>A0A183DXT2_9BILA</name>
<dbReference type="InterPro" id="IPR011249">
    <property type="entry name" value="Metalloenz_LuxS/M16"/>
</dbReference>
<reference evidence="3 4" key="2">
    <citation type="submission" date="2018-11" db="EMBL/GenBank/DDBJ databases">
        <authorList>
            <consortium name="Pathogen Informatics"/>
        </authorList>
    </citation>
    <scope>NUCLEOTIDE SEQUENCE [LARGE SCALE GENOMIC DNA]</scope>
</reference>
<dbReference type="InterPro" id="IPR050361">
    <property type="entry name" value="MPP/UQCRC_Complex"/>
</dbReference>
<evidence type="ECO:0000259" key="1">
    <source>
        <dbReference type="Pfam" id="PF00675"/>
    </source>
</evidence>
<dbReference type="SUPFAM" id="SSF63411">
    <property type="entry name" value="LuxS/MPP-like metallohydrolase"/>
    <property type="match status" value="3"/>
</dbReference>
<feature type="domain" description="Peptidase M16 C-terminal" evidence="2">
    <location>
        <begin position="303"/>
        <end position="472"/>
    </location>
</feature>
<dbReference type="InterPro" id="IPR011765">
    <property type="entry name" value="Pept_M16_N"/>
</dbReference>
<protein>
    <submittedName>
        <fullName evidence="5">Peptidase_M16_C domain-containing protein</fullName>
    </submittedName>
</protein>